<evidence type="ECO:0000256" key="1">
    <source>
        <dbReference type="ARBA" id="ARBA00001946"/>
    </source>
</evidence>
<organism evidence="15 16">
    <name type="scientific">Limulus polyphemus</name>
    <name type="common">Atlantic horseshoe crab</name>
    <dbReference type="NCBI Taxonomy" id="6850"/>
    <lineage>
        <taxon>Eukaryota</taxon>
        <taxon>Metazoa</taxon>
        <taxon>Ecdysozoa</taxon>
        <taxon>Arthropoda</taxon>
        <taxon>Chelicerata</taxon>
        <taxon>Merostomata</taxon>
        <taxon>Xiphosura</taxon>
        <taxon>Limulidae</taxon>
        <taxon>Limulus</taxon>
    </lineage>
</organism>
<dbReference type="Pfam" id="PF21136">
    <property type="entry name" value="WHD_MUS81"/>
    <property type="match status" value="1"/>
</dbReference>
<feature type="domain" description="ERCC4" evidence="14">
    <location>
        <begin position="416"/>
        <end position="526"/>
    </location>
</feature>
<keyword evidence="10 13" id="KW-0233">DNA recombination</keyword>
<evidence type="ECO:0000256" key="9">
    <source>
        <dbReference type="ARBA" id="ARBA00022842"/>
    </source>
</evidence>
<comment type="subunit">
    <text evidence="13">Interacts with EME1.</text>
</comment>
<evidence type="ECO:0000313" key="16">
    <source>
        <dbReference type="RefSeq" id="XP_022251917.1"/>
    </source>
</evidence>
<protein>
    <recommendedName>
        <fullName evidence="13">Crossover junction endonuclease MUS81</fullName>
        <ecNumber evidence="13">3.1.22.-</ecNumber>
    </recommendedName>
</protein>
<dbReference type="SUPFAM" id="SSF52980">
    <property type="entry name" value="Restriction endonuclease-like"/>
    <property type="match status" value="1"/>
</dbReference>
<keyword evidence="7 13" id="KW-0227">DNA damage</keyword>
<dbReference type="Gene3D" id="1.10.10.10">
    <property type="entry name" value="Winged helix-like DNA-binding domain superfamily/Winged helix DNA-binding domain"/>
    <property type="match status" value="1"/>
</dbReference>
<keyword evidence="12 13" id="KW-0539">Nucleus</keyword>
<dbReference type="Gene3D" id="3.40.50.10130">
    <property type="match status" value="1"/>
</dbReference>
<evidence type="ECO:0000256" key="5">
    <source>
        <dbReference type="ARBA" id="ARBA00022723"/>
    </source>
</evidence>
<dbReference type="CDD" id="cd21036">
    <property type="entry name" value="WH_MUS81"/>
    <property type="match status" value="1"/>
</dbReference>
<evidence type="ECO:0000256" key="6">
    <source>
        <dbReference type="ARBA" id="ARBA00022759"/>
    </source>
</evidence>
<keyword evidence="4 13" id="KW-0540">Nuclease</keyword>
<comment type="similarity">
    <text evidence="3 13">Belongs to the XPF family.</text>
</comment>
<dbReference type="GeneID" id="106467964"/>
<dbReference type="PANTHER" id="PTHR13451:SF0">
    <property type="entry name" value="CROSSOVER JUNCTION ENDONUCLEASE MUS81"/>
    <property type="match status" value="1"/>
</dbReference>
<dbReference type="InterPro" id="IPR047416">
    <property type="entry name" value="XPF_nuclease_Mus81"/>
</dbReference>
<keyword evidence="8 13" id="KW-0378">Hydrolase</keyword>
<dbReference type="CDD" id="cd20074">
    <property type="entry name" value="XPF_nuclease_Mus81"/>
    <property type="match status" value="1"/>
</dbReference>
<dbReference type="InterPro" id="IPR006166">
    <property type="entry name" value="ERCC4_domain"/>
</dbReference>
<reference evidence="16" key="1">
    <citation type="submission" date="2025-08" db="UniProtKB">
        <authorList>
            <consortium name="RefSeq"/>
        </authorList>
    </citation>
    <scope>IDENTIFICATION</scope>
    <source>
        <tissue evidence="16">Muscle</tissue>
    </source>
</reference>
<dbReference type="InterPro" id="IPR042530">
    <property type="entry name" value="EME1/EME2_C"/>
</dbReference>
<dbReference type="Pfam" id="PF21292">
    <property type="entry name" value="EME1-MUS81_C"/>
    <property type="match status" value="1"/>
</dbReference>
<dbReference type="RefSeq" id="XP_022251917.1">
    <property type="nucleotide sequence ID" value="XM_022396209.1"/>
</dbReference>
<keyword evidence="6 13" id="KW-0255">Endonuclease</keyword>
<accession>A0ABM1T7R1</accession>
<name>A0ABM1T7R1_LIMPO</name>
<dbReference type="InterPro" id="IPR036388">
    <property type="entry name" value="WH-like_DNA-bd_sf"/>
</dbReference>
<sequence>MLDKRLVEHKNSYGEIENIPKIMDDGNLENPSTSTNLVEHEVQEKTVEDIPLQQKFQRISMEKANKPRQRRPYVPAPRSGSHALMLALHKAQVKGGHKFMKKADLINEAQPLCDVSFTMPDPGSHYNAWSNMSTLIKKGLVIKEGNPARYSLTEAGMGLSTQLQGQLETPQLNNVPFNSAKLTLQQSDSHSLYYDSHKINLVVEASKTNGSLNNFKSLPKRPFLSRFLYCYIDENYCEVTSKDKALVLMDDEMSLGFLIKCEKKALLDSGKRYKLEENRLADSHYVYAYLHNDDAEEFCPIQCSILELNPQHCQSEIIEMEDGDVDMVAVTLSPRIGLDIRNAMPNVFLPSSHNNHSRMEEVNPVVDTLFPTSYNSCYRGKEVEIVENASFPSSQNVCYSSTSDQFLLRPGMFDIVLCVDNCETSGGTSAKRKMAVLPELQRNGVPHVVRKLHVGDFLWIAKEKVEPLPGSLQLPQARELVLDFIVERKRMDDLASSIKDGRFREQKFRMKACGLCRPIYLVEDFGSGHLGLPDKTLQQAIFNTQVIDGFTIKRTRDQKESIAYLTLITRHLQNQYKDQTLASCTKEDVVCDKRRSQSFMTFHEFNNSSMKNKPMTVKEVFVKQLLQIRGLSVDKAASIIEHYPTPVTLLEAYDRCLSDSEKEKLISSIKYGKNNRKIGPALSRIIYQLYCAKGPLS</sequence>
<evidence type="ECO:0000256" key="13">
    <source>
        <dbReference type="RuleBase" id="RU369042"/>
    </source>
</evidence>
<dbReference type="Gene3D" id="1.10.150.670">
    <property type="entry name" value="Crossover junction endonuclease EME1, DNA-binding domain"/>
    <property type="match status" value="1"/>
</dbReference>
<comment type="subcellular location">
    <subcellularLocation>
        <location evidence="2 13">Nucleus</location>
    </subcellularLocation>
</comment>
<dbReference type="PANTHER" id="PTHR13451">
    <property type="entry name" value="CLASS II CROSSOVER JUNCTION ENDONUCLEASE MUS81"/>
    <property type="match status" value="1"/>
</dbReference>
<dbReference type="SMART" id="SM00891">
    <property type="entry name" value="ERCC4"/>
    <property type="match status" value="1"/>
</dbReference>
<keyword evidence="15" id="KW-1185">Reference proteome</keyword>
<evidence type="ECO:0000256" key="12">
    <source>
        <dbReference type="ARBA" id="ARBA00023242"/>
    </source>
</evidence>
<evidence type="ECO:0000256" key="2">
    <source>
        <dbReference type="ARBA" id="ARBA00004123"/>
    </source>
</evidence>
<dbReference type="InterPro" id="IPR033309">
    <property type="entry name" value="Mus81"/>
</dbReference>
<comment type="function">
    <text evidence="13">Interacts with EME1 to form a DNA structure-specific endonuclease with substrate preference for branched DNA structures with a 5'-end at the branch nick. Typical substrates include 3'-flap structures, D-loops, replication forks and nicked Holliday junctions. May be required in mitosis for the processing of stalled or collapsed replication fork intermediates. May be required in meiosis for the repair of meiosis-specific double strand breaks subsequent to single-end invasion (SEI).</text>
</comment>
<dbReference type="InterPro" id="IPR047417">
    <property type="entry name" value="WHD_MUS81"/>
</dbReference>
<dbReference type="Pfam" id="PF02732">
    <property type="entry name" value="ERCC4"/>
    <property type="match status" value="1"/>
</dbReference>
<gene>
    <name evidence="16" type="primary">LOC106467964</name>
</gene>
<comment type="cofactor">
    <cofactor evidence="1 13">
        <name>Mg(2+)</name>
        <dbReference type="ChEBI" id="CHEBI:18420"/>
    </cofactor>
</comment>
<evidence type="ECO:0000313" key="15">
    <source>
        <dbReference type="Proteomes" id="UP000694941"/>
    </source>
</evidence>
<evidence type="ECO:0000256" key="7">
    <source>
        <dbReference type="ARBA" id="ARBA00022763"/>
    </source>
</evidence>
<evidence type="ECO:0000256" key="11">
    <source>
        <dbReference type="ARBA" id="ARBA00023204"/>
    </source>
</evidence>
<keyword evidence="9 13" id="KW-0460">Magnesium</keyword>
<evidence type="ECO:0000256" key="10">
    <source>
        <dbReference type="ARBA" id="ARBA00023172"/>
    </source>
</evidence>
<keyword evidence="11 13" id="KW-0234">DNA repair</keyword>
<evidence type="ECO:0000256" key="8">
    <source>
        <dbReference type="ARBA" id="ARBA00022801"/>
    </source>
</evidence>
<evidence type="ECO:0000256" key="4">
    <source>
        <dbReference type="ARBA" id="ARBA00022722"/>
    </source>
</evidence>
<proteinExistence type="inferred from homology"/>
<evidence type="ECO:0000256" key="3">
    <source>
        <dbReference type="ARBA" id="ARBA00010015"/>
    </source>
</evidence>
<evidence type="ECO:0000259" key="14">
    <source>
        <dbReference type="SMART" id="SM00891"/>
    </source>
</evidence>
<dbReference type="InterPro" id="IPR011335">
    <property type="entry name" value="Restrct_endonuc-II-like"/>
</dbReference>
<dbReference type="EC" id="3.1.22.-" evidence="13"/>
<keyword evidence="5 13" id="KW-0479">Metal-binding</keyword>
<dbReference type="Proteomes" id="UP000694941">
    <property type="component" value="Unplaced"/>
</dbReference>